<feature type="region of interest" description="Disordered" evidence="4">
    <location>
        <begin position="542"/>
        <end position="647"/>
    </location>
</feature>
<dbReference type="Pfam" id="PF08711">
    <property type="entry name" value="Med26"/>
    <property type="match status" value="2"/>
</dbReference>
<feature type="compositionally biased region" description="Polar residues" evidence="4">
    <location>
        <begin position="615"/>
        <end position="627"/>
    </location>
</feature>
<evidence type="ECO:0000256" key="4">
    <source>
        <dbReference type="SAM" id="MobiDB-lite"/>
    </source>
</evidence>
<dbReference type="InterPro" id="IPR003617">
    <property type="entry name" value="TFIIS/CRSP70_N_sub"/>
</dbReference>
<dbReference type="GO" id="GO:0003682">
    <property type="term" value="F:chromatin binding"/>
    <property type="evidence" value="ECO:0007669"/>
    <property type="project" value="InterPro"/>
</dbReference>
<feature type="compositionally biased region" description="Basic and acidic residues" evidence="4">
    <location>
        <begin position="943"/>
        <end position="953"/>
    </location>
</feature>
<feature type="compositionally biased region" description="Basic and acidic residues" evidence="4">
    <location>
        <begin position="686"/>
        <end position="701"/>
    </location>
</feature>
<name>A0AA88WUT3_9ASTE</name>
<feature type="compositionally biased region" description="Basic and acidic residues" evidence="4">
    <location>
        <begin position="559"/>
        <end position="572"/>
    </location>
</feature>
<dbReference type="Proteomes" id="UP001188597">
    <property type="component" value="Unassembled WGS sequence"/>
</dbReference>
<proteinExistence type="predicted"/>
<gene>
    <name evidence="7" type="ORF">RJ639_032397</name>
</gene>
<feature type="region of interest" description="Disordered" evidence="4">
    <location>
        <begin position="922"/>
        <end position="953"/>
    </location>
</feature>
<dbReference type="PANTHER" id="PTHR46548:SF2">
    <property type="entry name" value="BAH DOMAIN-CONTAINING PROTEIN"/>
    <property type="match status" value="1"/>
</dbReference>
<feature type="region of interest" description="Disordered" evidence="4">
    <location>
        <begin position="2950"/>
        <end position="2987"/>
    </location>
</feature>
<dbReference type="PANTHER" id="PTHR46548">
    <property type="entry name" value="BAH AND TFIIS DOMAIN-CONTAINING PROTEIN-RELATED"/>
    <property type="match status" value="1"/>
</dbReference>
<sequence>EEQQKAHPRHMWSVHAPAATSSVAASASVSVVISAHSFSKIDWLVRANFGAVFGRYHGGRKIHVGDCALFKPPQDSPPFVGIIRRLILGKEDCLSLRVNWLYRPADVKLGKGILLEAAPNEVFYSFHKDEIPAASLLHPCKVAFLRKGVELPPGISSFVCRRVYDIENERLWWLTDQDYINVRQEEVDQLLDKTRLEMYGALQSGGRSPKPLNCPTGTTHLKPGSDSVQNSSSSFPSQFKGKKREQGFQGTEPVKRERSSRTDDADFGQPRPDHALKSEIAKITDKGGLINFDGVEKLVQLMQPDGAEKKIDLVCRMMLVEVITVTDRFDCLVRFVQLRGLPVLDEWLQEVHKGKIGDGSSPKDSDKSVEDFLLVLLRALGKLPVNLHALQTCNVGKSVNHLRNHKNSDIQKKARTLVDTWKKRVEAEMNMIDAKSGSSRGGSWPTKSVITEVSNVGSRRTGGSSEVGRKSSIVQSCSPKNPLAKLGSGEAVSKFASASPGPARLSAALTTSGVASLKDLNPATVVGVGSCDMAPATTKEEKCSSSSQSQNNSQSCSSDHGKTGASCREDARSSTAGSVSASKMSNGGSRSRKSSNGLHGSAVSGVQKETGFGEHSSSNRDLTSEKVSPTRHSRIPDATLGDNGNSPRLIVRLANTGRSPAQSASGGSPESAFDMFCKDSSLVNPEKPDHHDRKVKGKGEVPRANGASNENMDLCQGKDGLSWSDELNTSSSGALFGRSAEESKGTGSSCGMNALIESCVKFSEASLPVSVGDDIGMNLLASVAAGEISRSDVSPSSSPGRVSPIPENACLGNDVVSRRNDEDRVQSEDQTNGSAAVQEGSCPDPLHVKNGFQHHVMALAIDLSGERKVISLNREDMILDCRAQLNPTSIQNGIASFPALDGKPAESVRDAFAGMAEGADHFHELRSPGSDRRRSNSSPNLKSNEKSSLSEDEVVGRAGEEIIENPVVLPLDAANIVKAEMTSAETCEEDNKGLHNQSGGTILLKQKPTHIACQRREDTGPANATCPILGVEAKAEIVDERMSGFKIRQNVEQKMDLGSSILDRSSEYAQDNSEKKEVLAHHLGGLAFHEGSPAIPIKDTEQGTNPSGCKSDGNVADRAEEPASRVIDSSVSSAGSDMGVKLHFDLNEGLPVDDGSLGELTQVTIPGNLPSVHLSCPFPISIPPMSGSLPTSITVAAAAKGPFVPPEYLLRSKGELGWKGSAATSAFRPAEPRKILDPLSTTDTLFADNSSIRRGRPLLDFDLNEPDERILDDAVSQNSAPVRCMDSGPPARGVGGLNFDLNRCDESPEIGQLPFSNGRKLEISKLPGRFPISSGFSNAESSVSRDFDLNNGPGPDEAENAAHARNGMPLMSSMPGVRMNSMEIGNFGSWFPPGNSFSAIAVPPNLPGRGGHNYPVLPATGSQKIFGGGSSSFGPEIYRGAVLSSSPAVTFPPTAPFQYPGFPFETNFPISSNTYSGRSTAYLESSSGGSLCFPAMPSQLVGPTGVVSTHYPRPYVMSLPGGTGNVSLESRECASQGLDLNAGPAGTQVERRDERLPSGLRQLPGAGSQALADEHLKMFSMASGVLKRKEPDDGWDGDRISYKHLSWQSEQFSFPSNPVDVLTPQPQSSNSDLKLRDFGYPFSKDSDHRSRVSKSNSIGRLFYGFSIVGRIGSVLMVLVKGAEIGDDDGSLLLLCMDWEGGRKIYIGDCALFKPPHDSPPFVGIIRRVIPGKEDNFSLCVNWLYRPADVKLLKGVLLEAAPNEVFYSFHKDEIPAASLLHPCKVAFLRKGVELPSGVRQEEVDQLLDKTRQEMYGALQSGGRSPKPLNGPTGAPQSKPGSDSVQNSSSSFPSQVKGKKREQGFQGTEPVKRERSSRTDDADSGQPRPDHALKLEIAKITDKGGLTDFDGVEKLVQLMQPDGAERKIDLACRIMLVEVIAVTDRFDCLVRFVQLRGLPVLDEWLQEVHKGMIGDGSSPKDNDRSIEEFLLALLRALGKLPVNLHALQTCNVGKSVNHLRNHKNSEIQKKARTLVDTWKKRVEAEMNMIDAKSGSSRGVSWPTKSVISEVSDMGSRRTGGSSEVGRKNSIVQSCSSKNPLAKLGSGEPVAKFPSASPGSARLSVALTTSGVASLKDLNSATVVGGGSCDTLLATTKEEKCSSSSHSQNNSQSCSSDHGKTGASCREDARSSTAGSVSASKMSRGGSRSRKSSNGLHGSAISGVQKETGIAKNSSLDRDLTSEKVSPTTHNRIPDATLGDNGNSQRLIVRLSNTSQSPARSASGGSPESASDMYCKDSSQVHSERPDQQDRRVKGKSDVPLANGASIMNMDSCQGKDGLSGSDELNVSSSGVLCGRSAEESKGTSSSCGMNALIESCVKFSEASLPASVGDDMGMNLLASVAAGEISRSDVSPSCSPGRKSPVPENACSGNNVVFGCKDGDRARSEDQSNGVAAIEQGNCLDSLHVKNGQHSTVPLAKDLSRESEVITFGREEMTGNDRAHLNPSSMQNGNDSFPASDGKPAESVHDASAGIPEGVDLFQELRNPVAIRARSNNSSNPKSKEGGSLCEGDVVGCADEETIGKRVAVPESAATSVKTEITSAEMCEEDKKGLNNQSGGTIVMKQEPPHIASQKPDDTGPGNASCPILDMEVKAGILDDKSGFKIEQNAEQKMDLRSSVLDHSIEYAQENSEKKELLGHRLGGLASHAGPSAIPIKATEQGTKSSGCKSDCDEADGAEEPASRVNNSSVCSAGTDMGVKLDFDLNEGLPVDEGSVVELNKVSIPGNSSTVHLPCPFPIFLPPMSGSLPASITVAAAAKGPFVPPEYLLRSSKGELGWKGSAATSAFRPAEPRKILDMPLSTSDTLFADNNSSIRQGRTLLDFDLNVPDERILDDAVSPNSAPLRCMDSGPRVRSVGGLNLDLNRCDESPEIGQLPLGSGSKLEISKLPGRLPISSGLSNVESSASRDFDLNNGPGPDEAGSENTAHARSGMPLMSSFPGVRMNTMEIGNYGSWFPPGNSFSAIAMPPNLPGRGEQTYPVVPASGSQRIFGAGSSSFGPDIYRGAVLSSSPAIPFSSTTAFQYPGFPFETNFPLSSNTYSGGSTAYLESSAGGPLYFPAIPSQLVGPTGVVSTHYPRPYVMGLPGGTSNVGPESLKWASQGLDLNTGPGGTQVERRDERLPSALRQLPGAGSQALSEEQLKMYPMASGVLKRKEPEGGWDGDRIAYKQP</sequence>
<feature type="non-terminal residue" evidence="7">
    <location>
        <position position="1"/>
    </location>
</feature>
<feature type="compositionally biased region" description="Basic and acidic residues" evidence="4">
    <location>
        <begin position="2299"/>
        <end position="2314"/>
    </location>
</feature>
<organism evidence="7 8">
    <name type="scientific">Escallonia herrerae</name>
    <dbReference type="NCBI Taxonomy" id="1293975"/>
    <lineage>
        <taxon>Eukaryota</taxon>
        <taxon>Viridiplantae</taxon>
        <taxon>Streptophyta</taxon>
        <taxon>Embryophyta</taxon>
        <taxon>Tracheophyta</taxon>
        <taxon>Spermatophyta</taxon>
        <taxon>Magnoliopsida</taxon>
        <taxon>eudicotyledons</taxon>
        <taxon>Gunneridae</taxon>
        <taxon>Pentapetalae</taxon>
        <taxon>asterids</taxon>
        <taxon>campanulids</taxon>
        <taxon>Escalloniales</taxon>
        <taxon>Escalloniaceae</taxon>
        <taxon>Escallonia</taxon>
    </lineage>
</organism>
<feature type="region of interest" description="Disordered" evidence="4">
    <location>
        <begin position="1092"/>
        <end position="1132"/>
    </location>
</feature>
<feature type="region of interest" description="Disordered" evidence="4">
    <location>
        <begin position="2490"/>
        <end position="2525"/>
    </location>
</feature>
<feature type="compositionally biased region" description="Low complexity" evidence="4">
    <location>
        <begin position="225"/>
        <end position="237"/>
    </location>
</feature>
<feature type="domain" description="BAH" evidence="5">
    <location>
        <begin position="60"/>
        <end position="175"/>
    </location>
</feature>
<dbReference type="Gene3D" id="2.30.30.490">
    <property type="match status" value="2"/>
</dbReference>
<dbReference type="InterPro" id="IPR001025">
    <property type="entry name" value="BAH_dom"/>
</dbReference>
<dbReference type="PROSITE" id="PS51319">
    <property type="entry name" value="TFIIS_N"/>
    <property type="match status" value="2"/>
</dbReference>
<feature type="compositionally biased region" description="Basic and acidic residues" evidence="4">
    <location>
        <begin position="1868"/>
        <end position="1879"/>
    </location>
</feature>
<feature type="domain" description="BAH" evidence="5">
    <location>
        <begin position="1702"/>
        <end position="1821"/>
    </location>
</feature>
<evidence type="ECO:0000259" key="5">
    <source>
        <dbReference type="PROSITE" id="PS51038"/>
    </source>
</evidence>
<feature type="domain" description="TFIIS N-terminal" evidence="6">
    <location>
        <begin position="1957"/>
        <end position="2043"/>
    </location>
</feature>
<feature type="region of interest" description="Disordered" evidence="4">
    <location>
        <begin position="2067"/>
        <end position="2116"/>
    </location>
</feature>
<feature type="region of interest" description="Disordered" evidence="4">
    <location>
        <begin position="1816"/>
        <end position="1889"/>
    </location>
</feature>
<dbReference type="Pfam" id="PF01426">
    <property type="entry name" value="BAH"/>
    <property type="match status" value="2"/>
</dbReference>
<feature type="compositionally biased region" description="Polar residues" evidence="4">
    <location>
        <begin position="2500"/>
        <end position="2511"/>
    </location>
</feature>
<evidence type="ECO:0000256" key="3">
    <source>
        <dbReference type="PROSITE-ProRule" id="PRU00649"/>
    </source>
</evidence>
<comment type="caution">
    <text evidence="7">The sequence shown here is derived from an EMBL/GenBank/DDBJ whole genome shotgun (WGS) entry which is preliminary data.</text>
</comment>
<dbReference type="SMART" id="SM00509">
    <property type="entry name" value="TFS2N"/>
    <property type="match status" value="2"/>
</dbReference>
<dbReference type="CDD" id="cd00183">
    <property type="entry name" value="TFIIS_I"/>
    <property type="match status" value="2"/>
</dbReference>
<evidence type="ECO:0000256" key="1">
    <source>
        <dbReference type="ARBA" id="ARBA00004123"/>
    </source>
</evidence>
<dbReference type="InterPro" id="IPR043151">
    <property type="entry name" value="BAH_sf"/>
</dbReference>
<dbReference type="SMART" id="SM00439">
    <property type="entry name" value="BAH"/>
    <property type="match status" value="2"/>
</dbReference>
<feature type="compositionally biased region" description="Low complexity" evidence="4">
    <location>
        <begin position="2159"/>
        <end position="2173"/>
    </location>
</feature>
<keyword evidence="8" id="KW-1185">Reference proteome</keyword>
<feature type="compositionally biased region" description="Basic and acidic residues" evidence="4">
    <location>
        <begin position="2174"/>
        <end position="2187"/>
    </location>
</feature>
<feature type="domain" description="TFIIS N-terminal" evidence="6">
    <location>
        <begin position="342"/>
        <end position="428"/>
    </location>
</feature>
<feature type="compositionally biased region" description="Low complexity" evidence="4">
    <location>
        <begin position="544"/>
        <end position="558"/>
    </location>
</feature>
<feature type="region of interest" description="Disordered" evidence="4">
    <location>
        <begin position="2158"/>
        <end position="2341"/>
    </location>
</feature>
<feature type="region of interest" description="Disordered" evidence="4">
    <location>
        <begin position="684"/>
        <end position="720"/>
    </location>
</feature>
<feature type="compositionally biased region" description="Basic and acidic residues" evidence="4">
    <location>
        <begin position="3205"/>
        <end position="3223"/>
    </location>
</feature>
<dbReference type="Gene3D" id="1.20.930.10">
    <property type="entry name" value="Conserved domain common to transcription factors TFIIS, elongin A, CRSP70"/>
    <property type="match status" value="2"/>
</dbReference>
<comment type="subcellular location">
    <subcellularLocation>
        <location evidence="1 3">Nucleus</location>
    </subcellularLocation>
</comment>
<feature type="compositionally biased region" description="Basic and acidic residues" evidence="4">
    <location>
        <begin position="922"/>
        <end position="934"/>
    </location>
</feature>
<accession>A0AA88WUT3</accession>
<evidence type="ECO:0000259" key="6">
    <source>
        <dbReference type="PROSITE" id="PS51319"/>
    </source>
</evidence>
<feature type="region of interest" description="Disordered" evidence="4">
    <location>
        <begin position="2703"/>
        <end position="2743"/>
    </location>
</feature>
<feature type="compositionally biased region" description="Polar residues" evidence="4">
    <location>
        <begin position="2257"/>
        <end position="2286"/>
    </location>
</feature>
<dbReference type="InterPro" id="IPR017923">
    <property type="entry name" value="TFIIS_N"/>
</dbReference>
<evidence type="ECO:0000313" key="7">
    <source>
        <dbReference type="EMBL" id="KAK3033549.1"/>
    </source>
</evidence>
<reference evidence="7" key="1">
    <citation type="submission" date="2022-12" db="EMBL/GenBank/DDBJ databases">
        <title>Draft genome assemblies for two species of Escallonia (Escalloniales).</title>
        <authorList>
            <person name="Chanderbali A."/>
            <person name="Dervinis C."/>
            <person name="Anghel I."/>
            <person name="Soltis D."/>
            <person name="Soltis P."/>
            <person name="Zapata F."/>
        </authorList>
    </citation>
    <scope>NUCLEOTIDE SEQUENCE</scope>
    <source>
        <strain evidence="7">UCBG64.0493</strain>
        <tissue evidence="7">Leaf</tissue>
    </source>
</reference>
<feature type="compositionally biased region" description="Polar residues" evidence="4">
    <location>
        <begin position="2087"/>
        <end position="2096"/>
    </location>
</feature>
<feature type="compositionally biased region" description="Basic and acidic residues" evidence="4">
    <location>
        <begin position="816"/>
        <end position="827"/>
    </location>
</feature>
<feature type="compositionally biased region" description="Low complexity" evidence="4">
    <location>
        <begin position="1840"/>
        <end position="1852"/>
    </location>
</feature>
<evidence type="ECO:0000256" key="2">
    <source>
        <dbReference type="ARBA" id="ARBA00023242"/>
    </source>
</evidence>
<dbReference type="SUPFAM" id="SSF47676">
    <property type="entry name" value="Conserved domain common to transcription factors TFIIS, elongin A, CRSP70"/>
    <property type="match status" value="2"/>
</dbReference>
<dbReference type="InterPro" id="IPR035441">
    <property type="entry name" value="TFIIS/LEDGF_dom_sf"/>
</dbReference>
<feature type="region of interest" description="Disordered" evidence="4">
    <location>
        <begin position="788"/>
        <end position="846"/>
    </location>
</feature>
<feature type="compositionally biased region" description="Low complexity" evidence="4">
    <location>
        <begin position="791"/>
        <end position="806"/>
    </location>
</feature>
<dbReference type="PROSITE" id="PS51038">
    <property type="entry name" value="BAH"/>
    <property type="match status" value="2"/>
</dbReference>
<feature type="region of interest" description="Disordered" evidence="4">
    <location>
        <begin position="202"/>
        <end position="277"/>
    </location>
</feature>
<feature type="compositionally biased region" description="Basic and acidic residues" evidence="4">
    <location>
        <begin position="253"/>
        <end position="264"/>
    </location>
</feature>
<dbReference type="EMBL" id="JAVXUP010000230">
    <property type="protein sequence ID" value="KAK3033549.1"/>
    <property type="molecule type" value="Genomic_DNA"/>
</dbReference>
<dbReference type="GO" id="GO:0005634">
    <property type="term" value="C:nucleus"/>
    <property type="evidence" value="ECO:0007669"/>
    <property type="project" value="UniProtKB-SubCell"/>
</dbReference>
<protein>
    <submittedName>
        <fullName evidence="7">Uncharacterized protein</fullName>
    </submittedName>
</protein>
<keyword evidence="2 3" id="KW-0539">Nucleus</keyword>
<evidence type="ECO:0000313" key="8">
    <source>
        <dbReference type="Proteomes" id="UP001188597"/>
    </source>
</evidence>
<feature type="region of interest" description="Disordered" evidence="4">
    <location>
        <begin position="3200"/>
        <end position="3223"/>
    </location>
</feature>